<protein>
    <submittedName>
        <fullName evidence="1">Uncharacterized protein</fullName>
    </submittedName>
</protein>
<dbReference type="RefSeq" id="WP_175208425.1">
    <property type="nucleotide sequence ID" value="NZ_CADILG010000028.1"/>
</dbReference>
<keyword evidence="2" id="KW-1185">Reference proteome</keyword>
<evidence type="ECO:0000313" key="1">
    <source>
        <dbReference type="EMBL" id="CAB3889126.1"/>
    </source>
</evidence>
<reference evidence="1 2" key="1">
    <citation type="submission" date="2020-04" db="EMBL/GenBank/DDBJ databases">
        <authorList>
            <person name="De Canck E."/>
        </authorList>
    </citation>
    <scope>NUCLEOTIDE SEQUENCE [LARGE SCALE GENOMIC DNA]</scope>
    <source>
        <strain evidence="1 2">LMG 26858</strain>
    </source>
</reference>
<sequence>MSASENFERVSNVLVACLSITCPTGAAAATAFKEVVSRYLASRTEKASEILIRELKHADKCDELLKDQDSLIVRTARFHQAALIGAAHTNLRILARLVIHGDGTRAIPADEFLYLAQVIESLRHDELVVLASFIRAKQQREKSSPEIANSSLWIEVHADLSRIYAERELGGLTNALLRTGFLDTFTDTHAGSDGGSNWYVTPILMRLEATTQFANAVAEADSSTTLS</sequence>
<dbReference type="Proteomes" id="UP000494117">
    <property type="component" value="Unassembled WGS sequence"/>
</dbReference>
<proteinExistence type="predicted"/>
<dbReference type="EMBL" id="CADILG010000028">
    <property type="protein sequence ID" value="CAB3889126.1"/>
    <property type="molecule type" value="Genomic_DNA"/>
</dbReference>
<name>A0A6S7DD82_9BURK</name>
<evidence type="ECO:0000313" key="2">
    <source>
        <dbReference type="Proteomes" id="UP000494117"/>
    </source>
</evidence>
<organism evidence="1 2">
    <name type="scientific">Achromobacter anxifer</name>
    <dbReference type="NCBI Taxonomy" id="1287737"/>
    <lineage>
        <taxon>Bacteria</taxon>
        <taxon>Pseudomonadati</taxon>
        <taxon>Pseudomonadota</taxon>
        <taxon>Betaproteobacteria</taxon>
        <taxon>Burkholderiales</taxon>
        <taxon>Alcaligenaceae</taxon>
        <taxon>Achromobacter</taxon>
    </lineage>
</organism>
<dbReference type="AlphaFoldDB" id="A0A6S7DD82"/>
<gene>
    <name evidence="1" type="ORF">LMG26858_03634</name>
</gene>
<accession>A0A6S7DD82</accession>